<keyword evidence="6" id="KW-1015">Disulfide bond</keyword>
<name>A0AAE0UKS0_9TELE</name>
<evidence type="ECO:0000313" key="11">
    <source>
        <dbReference type="Proteomes" id="UP001274896"/>
    </source>
</evidence>
<keyword evidence="11" id="KW-1185">Reference proteome</keyword>
<dbReference type="InterPro" id="IPR036179">
    <property type="entry name" value="Ig-like_dom_sf"/>
</dbReference>
<dbReference type="Gene3D" id="2.60.40.10">
    <property type="entry name" value="Immunoglobulins"/>
    <property type="match status" value="3"/>
</dbReference>
<proteinExistence type="predicted"/>
<dbReference type="Pfam" id="PF07686">
    <property type="entry name" value="V-set"/>
    <property type="match status" value="2"/>
</dbReference>
<dbReference type="Proteomes" id="UP001274896">
    <property type="component" value="Unassembled WGS sequence"/>
</dbReference>
<evidence type="ECO:0000256" key="6">
    <source>
        <dbReference type="ARBA" id="ARBA00023157"/>
    </source>
</evidence>
<dbReference type="GO" id="GO:0098632">
    <property type="term" value="F:cell-cell adhesion mediator activity"/>
    <property type="evidence" value="ECO:0007669"/>
    <property type="project" value="InterPro"/>
</dbReference>
<accession>A0AAE0UKS0</accession>
<dbReference type="GO" id="GO:0034113">
    <property type="term" value="P:heterotypic cell-cell adhesion"/>
    <property type="evidence" value="ECO:0007669"/>
    <property type="project" value="TreeGrafter"/>
</dbReference>
<dbReference type="GO" id="GO:0009986">
    <property type="term" value="C:cell surface"/>
    <property type="evidence" value="ECO:0007669"/>
    <property type="project" value="TreeGrafter"/>
</dbReference>
<dbReference type="PROSITE" id="PS50835">
    <property type="entry name" value="IG_LIKE"/>
    <property type="match status" value="3"/>
</dbReference>
<evidence type="ECO:0000256" key="2">
    <source>
        <dbReference type="ARBA" id="ARBA00022692"/>
    </source>
</evidence>
<dbReference type="InterPro" id="IPR047164">
    <property type="entry name" value="OX2G-like"/>
</dbReference>
<evidence type="ECO:0000256" key="3">
    <source>
        <dbReference type="ARBA" id="ARBA00022729"/>
    </source>
</evidence>
<feature type="domain" description="Ig-like" evidence="9">
    <location>
        <begin position="34"/>
        <end position="125"/>
    </location>
</feature>
<keyword evidence="8" id="KW-0393">Immunoglobulin domain</keyword>
<evidence type="ECO:0000256" key="1">
    <source>
        <dbReference type="ARBA" id="ARBA00004167"/>
    </source>
</evidence>
<dbReference type="InterPro" id="IPR013783">
    <property type="entry name" value="Ig-like_fold"/>
</dbReference>
<dbReference type="SMART" id="SM00409">
    <property type="entry name" value="IG"/>
    <property type="match status" value="2"/>
</dbReference>
<dbReference type="InterPro" id="IPR013106">
    <property type="entry name" value="Ig_V-set"/>
</dbReference>
<evidence type="ECO:0000259" key="9">
    <source>
        <dbReference type="PROSITE" id="PS50835"/>
    </source>
</evidence>
<dbReference type="GO" id="GO:0043025">
    <property type="term" value="C:neuronal cell body"/>
    <property type="evidence" value="ECO:0007669"/>
    <property type="project" value="TreeGrafter"/>
</dbReference>
<keyword evidence="4" id="KW-1133">Transmembrane helix</keyword>
<feature type="domain" description="Ig-like" evidence="9">
    <location>
        <begin position="259"/>
        <end position="343"/>
    </location>
</feature>
<dbReference type="PANTHER" id="PTHR46841">
    <property type="entry name" value="OX-2 MEMBRANE GLYCOPROTEIN"/>
    <property type="match status" value="1"/>
</dbReference>
<organism evidence="10 11">
    <name type="scientific">Hemibagrus guttatus</name>
    <dbReference type="NCBI Taxonomy" id="175788"/>
    <lineage>
        <taxon>Eukaryota</taxon>
        <taxon>Metazoa</taxon>
        <taxon>Chordata</taxon>
        <taxon>Craniata</taxon>
        <taxon>Vertebrata</taxon>
        <taxon>Euteleostomi</taxon>
        <taxon>Actinopterygii</taxon>
        <taxon>Neopterygii</taxon>
        <taxon>Teleostei</taxon>
        <taxon>Ostariophysi</taxon>
        <taxon>Siluriformes</taxon>
        <taxon>Bagridae</taxon>
        <taxon>Hemibagrus</taxon>
    </lineage>
</organism>
<sequence>MIDLKKKNRPWFQYMNKMCRCVFVCLWLALVLLPTLQDRVTAPANLQSMLGRPVTLGCNVTLEGGELLKQVRWLDLHNESVLSYQPEKHETLIKRDGVELLDQEMHTSAIAIERTKPGDEGCYTCVFDVYPSGQQWGKTCLRLNAKAESVGNKTAVHGRHVTLSCTYALAKKVHQILWTKTTEQGDTARVASYTKNGKLIVELPFQERVKLSQTLGHSQLTIEPVQMEDEGCYTCNFHTYPEGLRSVTACLAVYVLPRPEVSYTTTEKGIIQANCSAVSRPPTELVWNVESHNLTLAPSEMSVYPQGDGTTLVVTTIQFQSRLLDEEQVICTALHQGLEASISVALNKTCRPRGILLL</sequence>
<feature type="domain" description="Ig-like" evidence="9">
    <location>
        <begin position="131"/>
        <end position="248"/>
    </location>
</feature>
<dbReference type="GO" id="GO:0150079">
    <property type="term" value="P:negative regulation of neuroinflammatory response"/>
    <property type="evidence" value="ECO:0007669"/>
    <property type="project" value="TreeGrafter"/>
</dbReference>
<keyword evidence="3" id="KW-0732">Signal</keyword>
<dbReference type="AlphaFoldDB" id="A0AAE0UKS0"/>
<evidence type="ECO:0000256" key="7">
    <source>
        <dbReference type="ARBA" id="ARBA00023180"/>
    </source>
</evidence>
<keyword evidence="5" id="KW-0472">Membrane</keyword>
<comment type="subcellular location">
    <subcellularLocation>
        <location evidence="1">Membrane</location>
        <topology evidence="1">Single-pass membrane protein</topology>
    </subcellularLocation>
</comment>
<evidence type="ECO:0000256" key="8">
    <source>
        <dbReference type="ARBA" id="ARBA00023319"/>
    </source>
</evidence>
<reference evidence="10" key="1">
    <citation type="submission" date="2023-06" db="EMBL/GenBank/DDBJ databases">
        <title>Male Hemibagrus guttatus genome.</title>
        <authorList>
            <person name="Bian C."/>
        </authorList>
    </citation>
    <scope>NUCLEOTIDE SEQUENCE</scope>
    <source>
        <strain evidence="10">Male_cb2023</strain>
        <tissue evidence="10">Muscle</tissue>
    </source>
</reference>
<dbReference type="PANTHER" id="PTHR46841:SF4">
    <property type="entry name" value="SC:D189"/>
    <property type="match status" value="1"/>
</dbReference>
<dbReference type="EMBL" id="JAUCMX010000025">
    <property type="protein sequence ID" value="KAK3510674.1"/>
    <property type="molecule type" value="Genomic_DNA"/>
</dbReference>
<dbReference type="SUPFAM" id="SSF48726">
    <property type="entry name" value="Immunoglobulin"/>
    <property type="match status" value="3"/>
</dbReference>
<dbReference type="InterPro" id="IPR003599">
    <property type="entry name" value="Ig_sub"/>
</dbReference>
<dbReference type="InterPro" id="IPR007110">
    <property type="entry name" value="Ig-like_dom"/>
</dbReference>
<keyword evidence="2" id="KW-0812">Transmembrane</keyword>
<dbReference type="GO" id="GO:0030424">
    <property type="term" value="C:axon"/>
    <property type="evidence" value="ECO:0007669"/>
    <property type="project" value="TreeGrafter"/>
</dbReference>
<gene>
    <name evidence="10" type="ORF">QTP70_012991</name>
</gene>
<dbReference type="GO" id="GO:0016020">
    <property type="term" value="C:membrane"/>
    <property type="evidence" value="ECO:0007669"/>
    <property type="project" value="UniProtKB-SubCell"/>
</dbReference>
<comment type="caution">
    <text evidence="10">The sequence shown here is derived from an EMBL/GenBank/DDBJ whole genome shotgun (WGS) entry which is preliminary data.</text>
</comment>
<keyword evidence="7" id="KW-0325">Glycoprotein</keyword>
<protein>
    <recommendedName>
        <fullName evidence="9">Ig-like domain-containing protein</fullName>
    </recommendedName>
</protein>
<evidence type="ECO:0000313" key="10">
    <source>
        <dbReference type="EMBL" id="KAK3510674.1"/>
    </source>
</evidence>
<evidence type="ECO:0000256" key="5">
    <source>
        <dbReference type="ARBA" id="ARBA00023136"/>
    </source>
</evidence>
<evidence type="ECO:0000256" key="4">
    <source>
        <dbReference type="ARBA" id="ARBA00022989"/>
    </source>
</evidence>